<dbReference type="AlphaFoldDB" id="A0A1M5TY24"/>
<reference evidence="1 2" key="1">
    <citation type="submission" date="2016-11" db="EMBL/GenBank/DDBJ databases">
        <authorList>
            <person name="Jaros S."/>
            <person name="Januszkiewicz K."/>
            <person name="Wedrychowicz H."/>
        </authorList>
    </citation>
    <scope>NUCLEOTIDE SEQUENCE [LARGE SCALE GENOMIC DNA]</scope>
    <source>
        <strain evidence="1 2">DSM 24574</strain>
    </source>
</reference>
<dbReference type="EMBL" id="FQWQ01000003">
    <property type="protein sequence ID" value="SHH55639.1"/>
    <property type="molecule type" value="Genomic_DNA"/>
</dbReference>
<dbReference type="Proteomes" id="UP000184212">
    <property type="component" value="Unassembled WGS sequence"/>
</dbReference>
<name>A0A1M5TY24_9BACT</name>
<evidence type="ECO:0000313" key="1">
    <source>
        <dbReference type="EMBL" id="SHH55639.1"/>
    </source>
</evidence>
<proteinExistence type="predicted"/>
<sequence length="99" mass="11310">MLSLPLYSVAQKTTIDAKALYGTRERSPAIGVVTFTTSVDEKGVMGEIIITKEGKVSRKNIRSYKKHFREEVDRQLLRHPGPVNKITFTYRITAKRKED</sequence>
<keyword evidence="2" id="KW-1185">Reference proteome</keyword>
<evidence type="ECO:0000313" key="2">
    <source>
        <dbReference type="Proteomes" id="UP000184212"/>
    </source>
</evidence>
<organism evidence="1 2">
    <name type="scientific">Chryseolinea serpens</name>
    <dbReference type="NCBI Taxonomy" id="947013"/>
    <lineage>
        <taxon>Bacteria</taxon>
        <taxon>Pseudomonadati</taxon>
        <taxon>Bacteroidota</taxon>
        <taxon>Cytophagia</taxon>
        <taxon>Cytophagales</taxon>
        <taxon>Fulvivirgaceae</taxon>
        <taxon>Chryseolinea</taxon>
    </lineage>
</organism>
<gene>
    <name evidence="1" type="ORF">SAMN04488109_4345</name>
</gene>
<protein>
    <submittedName>
        <fullName evidence="1">Uncharacterized protein</fullName>
    </submittedName>
</protein>
<accession>A0A1M5TY24</accession>